<evidence type="ECO:0000313" key="2">
    <source>
        <dbReference type="EMBL" id="KOF71564.1"/>
    </source>
</evidence>
<organism evidence="2">
    <name type="scientific">Octopus bimaculoides</name>
    <name type="common">California two-spotted octopus</name>
    <dbReference type="NCBI Taxonomy" id="37653"/>
    <lineage>
        <taxon>Eukaryota</taxon>
        <taxon>Metazoa</taxon>
        <taxon>Spiralia</taxon>
        <taxon>Lophotrochozoa</taxon>
        <taxon>Mollusca</taxon>
        <taxon>Cephalopoda</taxon>
        <taxon>Coleoidea</taxon>
        <taxon>Octopodiformes</taxon>
        <taxon>Octopoda</taxon>
        <taxon>Incirrata</taxon>
        <taxon>Octopodidae</taxon>
        <taxon>Octopus</taxon>
    </lineage>
</organism>
<name>A0A0L8G3Y2_OCTBM</name>
<keyword evidence="1" id="KW-0472">Membrane</keyword>
<reference evidence="2" key="1">
    <citation type="submission" date="2015-07" db="EMBL/GenBank/DDBJ databases">
        <title>MeaNS - Measles Nucleotide Surveillance Program.</title>
        <authorList>
            <person name="Tran T."/>
            <person name="Druce J."/>
        </authorList>
    </citation>
    <scope>NUCLEOTIDE SEQUENCE</scope>
    <source>
        <strain evidence="2">UCB-OBI-ISO-001</strain>
        <tissue evidence="2">Gonad</tissue>
    </source>
</reference>
<accession>A0A0L8G3Y2</accession>
<sequence length="53" mass="6218">MTLLGECKMMERKLKTTKTVNKRKNKRARDEMGSGVCMYVCVYVCHISNIYVR</sequence>
<dbReference type="AlphaFoldDB" id="A0A0L8G3Y2"/>
<protein>
    <submittedName>
        <fullName evidence="2">Uncharacterized protein</fullName>
    </submittedName>
</protein>
<feature type="transmembrane region" description="Helical" evidence="1">
    <location>
        <begin position="32"/>
        <end position="52"/>
    </location>
</feature>
<keyword evidence="1" id="KW-0812">Transmembrane</keyword>
<evidence type="ECO:0000256" key="1">
    <source>
        <dbReference type="SAM" id="Phobius"/>
    </source>
</evidence>
<proteinExistence type="predicted"/>
<dbReference type="EMBL" id="KQ424106">
    <property type="protein sequence ID" value="KOF71564.1"/>
    <property type="molecule type" value="Genomic_DNA"/>
</dbReference>
<keyword evidence="1" id="KW-1133">Transmembrane helix</keyword>
<gene>
    <name evidence="2" type="ORF">OCBIM_22000896mg</name>
</gene>